<comment type="caution">
    <text evidence="1">The sequence shown here is derived from an EMBL/GenBank/DDBJ whole genome shotgun (WGS) entry which is preliminary data.</text>
</comment>
<protein>
    <submittedName>
        <fullName evidence="1">Uncharacterized protein</fullName>
    </submittedName>
</protein>
<evidence type="ECO:0000313" key="2">
    <source>
        <dbReference type="Proteomes" id="UP000319627"/>
    </source>
</evidence>
<reference evidence="1 2" key="1">
    <citation type="submission" date="2019-07" db="EMBL/GenBank/DDBJ databases">
        <title>Genomic Encyclopedia of Type Strains, Phase I: the one thousand microbial genomes (KMG-I) project.</title>
        <authorList>
            <person name="Kyrpides N."/>
        </authorList>
    </citation>
    <scope>NUCLEOTIDE SEQUENCE [LARGE SCALE GENOMIC DNA]</scope>
    <source>
        <strain evidence="1 2">DSM 375</strain>
    </source>
</reference>
<proteinExistence type="predicted"/>
<accession>A0A562J0G5</accession>
<dbReference type="Proteomes" id="UP000319627">
    <property type="component" value="Unassembled WGS sequence"/>
</dbReference>
<organism evidence="1 2">
    <name type="scientific">Azomonas agilis</name>
    <dbReference type="NCBI Taxonomy" id="116849"/>
    <lineage>
        <taxon>Bacteria</taxon>
        <taxon>Pseudomonadati</taxon>
        <taxon>Pseudomonadota</taxon>
        <taxon>Gammaproteobacteria</taxon>
        <taxon>Pseudomonadales</taxon>
        <taxon>Pseudomonadaceae</taxon>
        <taxon>Azomonas</taxon>
    </lineage>
</organism>
<sequence>MESTNLRLGYSLFQARVIAPHTIRRSRFGYLSIRFDSGCSYPAMLELLRAVYKRTGCLIASGEVLSGPDWINRIVKKGYCISDQERASILTLMWALP</sequence>
<dbReference type="EMBL" id="VLKG01000002">
    <property type="protein sequence ID" value="TWH76666.1"/>
    <property type="molecule type" value="Genomic_DNA"/>
</dbReference>
<name>A0A562J0G5_9GAMM</name>
<gene>
    <name evidence="1" type="ORF">LX59_00711</name>
</gene>
<dbReference type="OrthoDB" id="6897317at2"/>
<dbReference type="AlphaFoldDB" id="A0A562J0G5"/>
<evidence type="ECO:0000313" key="1">
    <source>
        <dbReference type="EMBL" id="TWH76666.1"/>
    </source>
</evidence>
<keyword evidence="2" id="KW-1185">Reference proteome</keyword>